<sequence>MNAVDEISDKRAIKEFKGITFSKYKKSDAKKELLKSLGEGKIEPACYWSGEFICAGHYTDIWEIILEFVGKNIHLGNPKLPMYIQSRYDIFKNIVIGGYVDNELIMRNNPKIRQLFAEIISILCQSRKKHPFSKVKFDKADFNMTNLSEKLKAPNISYANQIFMKEDQNIFFVAINELGYHLSKDNYNGPVACYWVEWLLEYENSMKKRKQNVTCGRRSYVPVNSKDQMDIVWMVWDILLYEAKNKSTGHIKIIRALLDIFCIRWSSGIKKRRRWLIYFAISLITDKFNTITPLFTNKNQISHIKEKINIIYKQIKKNEVKPATDYLFNNSFTNNAKNLENTISKLDKMSQVGFIPRNT</sequence>
<reference evidence="1" key="1">
    <citation type="journal article" date="2020" name="Nature">
        <title>Giant virus diversity and host interactions through global metagenomics.</title>
        <authorList>
            <person name="Schulz F."/>
            <person name="Roux S."/>
            <person name="Paez-Espino D."/>
            <person name="Jungbluth S."/>
            <person name="Walsh D.A."/>
            <person name="Denef V.J."/>
            <person name="McMahon K.D."/>
            <person name="Konstantinidis K.T."/>
            <person name="Eloe-Fadrosh E.A."/>
            <person name="Kyrpides N.C."/>
            <person name="Woyke T."/>
        </authorList>
    </citation>
    <scope>NUCLEOTIDE SEQUENCE</scope>
    <source>
        <strain evidence="1">GVMAG-M-3300009149-34</strain>
    </source>
</reference>
<organism evidence="1">
    <name type="scientific">viral metagenome</name>
    <dbReference type="NCBI Taxonomy" id="1070528"/>
    <lineage>
        <taxon>unclassified sequences</taxon>
        <taxon>metagenomes</taxon>
        <taxon>organismal metagenomes</taxon>
    </lineage>
</organism>
<name>A0A6C0EPS9_9ZZZZ</name>
<dbReference type="EMBL" id="MN738895">
    <property type="protein sequence ID" value="QHT30330.1"/>
    <property type="molecule type" value="Genomic_DNA"/>
</dbReference>
<evidence type="ECO:0000313" key="1">
    <source>
        <dbReference type="EMBL" id="QHT30330.1"/>
    </source>
</evidence>
<dbReference type="AlphaFoldDB" id="A0A6C0EPS9"/>
<accession>A0A6C0EPS9</accession>
<proteinExistence type="predicted"/>
<protein>
    <submittedName>
        <fullName evidence="1">Uncharacterized protein</fullName>
    </submittedName>
</protein>